<feature type="compositionally biased region" description="Polar residues" evidence="1">
    <location>
        <begin position="1"/>
        <end position="10"/>
    </location>
</feature>
<evidence type="ECO:0000313" key="3">
    <source>
        <dbReference type="Proteomes" id="UP000013909"/>
    </source>
</evidence>
<organism evidence="2 3">
    <name type="scientific">Lunatimonas lonarensis</name>
    <dbReference type="NCBI Taxonomy" id="1232681"/>
    <lineage>
        <taxon>Bacteria</taxon>
        <taxon>Pseudomonadati</taxon>
        <taxon>Bacteroidota</taxon>
        <taxon>Cytophagia</taxon>
        <taxon>Cytophagales</taxon>
        <taxon>Cyclobacteriaceae</taxon>
    </lineage>
</organism>
<comment type="caution">
    <text evidence="2">The sequence shown here is derived from an EMBL/GenBank/DDBJ whole genome shotgun (WGS) entry which is preliminary data.</text>
</comment>
<feature type="compositionally biased region" description="Polar residues" evidence="1">
    <location>
        <begin position="28"/>
        <end position="39"/>
    </location>
</feature>
<dbReference type="AlphaFoldDB" id="R7ZXK1"/>
<dbReference type="EMBL" id="AQHR01000022">
    <property type="protein sequence ID" value="EON78886.1"/>
    <property type="molecule type" value="Genomic_DNA"/>
</dbReference>
<gene>
    <name evidence="2" type="ORF">ADIS_0783</name>
</gene>
<evidence type="ECO:0000256" key="1">
    <source>
        <dbReference type="SAM" id="MobiDB-lite"/>
    </source>
</evidence>
<proteinExistence type="predicted"/>
<evidence type="ECO:0000313" key="2">
    <source>
        <dbReference type="EMBL" id="EON78886.1"/>
    </source>
</evidence>
<accession>R7ZXK1</accession>
<name>R7ZXK1_9BACT</name>
<sequence>MGGTDPTQVTPDPADPELPRDPEKPVVNLNSTDTDVMVH</sequence>
<keyword evidence="3" id="KW-1185">Reference proteome</keyword>
<dbReference type="Proteomes" id="UP000013909">
    <property type="component" value="Unassembled WGS sequence"/>
</dbReference>
<reference evidence="2 3" key="1">
    <citation type="submission" date="2013-02" db="EMBL/GenBank/DDBJ databases">
        <title>A novel strain isolated from Lonar lake, Maharashtra, India.</title>
        <authorList>
            <person name="Singh A."/>
        </authorList>
    </citation>
    <scope>NUCLEOTIDE SEQUENCE [LARGE SCALE GENOMIC DNA]</scope>
    <source>
        <strain evidence="2 3">AK24</strain>
    </source>
</reference>
<dbReference type="STRING" id="1232681.ADIS_0783"/>
<protein>
    <submittedName>
        <fullName evidence="2">Uncharacterized protein</fullName>
    </submittedName>
</protein>
<feature type="region of interest" description="Disordered" evidence="1">
    <location>
        <begin position="1"/>
        <end position="39"/>
    </location>
</feature>